<protein>
    <submittedName>
        <fullName evidence="1">Uncharacterized protein</fullName>
    </submittedName>
</protein>
<organism evidence="1 2">
    <name type="scientific">Plantactinospora soyae</name>
    <dbReference type="NCBI Taxonomy" id="1544732"/>
    <lineage>
        <taxon>Bacteria</taxon>
        <taxon>Bacillati</taxon>
        <taxon>Actinomycetota</taxon>
        <taxon>Actinomycetes</taxon>
        <taxon>Micromonosporales</taxon>
        <taxon>Micromonosporaceae</taxon>
        <taxon>Plantactinospora</taxon>
    </lineage>
</organism>
<evidence type="ECO:0000313" key="2">
    <source>
        <dbReference type="Proteomes" id="UP000649753"/>
    </source>
</evidence>
<reference evidence="1" key="1">
    <citation type="submission" date="2020-10" db="EMBL/GenBank/DDBJ databases">
        <title>Sequencing the genomes of 1000 actinobacteria strains.</title>
        <authorList>
            <person name="Klenk H.-P."/>
        </authorList>
    </citation>
    <scope>NUCLEOTIDE SEQUENCE</scope>
    <source>
        <strain evidence="1">DSM 46832</strain>
    </source>
</reference>
<evidence type="ECO:0000313" key="1">
    <source>
        <dbReference type="EMBL" id="MBE1485865.1"/>
    </source>
</evidence>
<accession>A0A927QVL3</accession>
<dbReference type="RefSeq" id="WP_192765990.1">
    <property type="nucleotide sequence ID" value="NZ_JADBEB010000001.1"/>
</dbReference>
<gene>
    <name evidence="1" type="ORF">H4W31_001503</name>
</gene>
<dbReference type="Proteomes" id="UP000649753">
    <property type="component" value="Unassembled WGS sequence"/>
</dbReference>
<dbReference type="EMBL" id="JADBEB010000001">
    <property type="protein sequence ID" value="MBE1485865.1"/>
    <property type="molecule type" value="Genomic_DNA"/>
</dbReference>
<sequence>MSMASDHPDGYVSDTAHRVIGEHVTGPCLQCQHRRCRLLEWAVKTVVTSLQPDQQVPLDQRHPLTLAARRVAEVHWPGGDGRCTPCRRADCEPGGLALTWLNAINDPWSPTLASAPSVVTLRQITGMD</sequence>
<keyword evidence="2" id="KW-1185">Reference proteome</keyword>
<dbReference type="AlphaFoldDB" id="A0A927QVL3"/>
<name>A0A927QVL3_9ACTN</name>
<comment type="caution">
    <text evidence="1">The sequence shown here is derived from an EMBL/GenBank/DDBJ whole genome shotgun (WGS) entry which is preliminary data.</text>
</comment>
<proteinExistence type="predicted"/>